<reference evidence="1 2" key="1">
    <citation type="submission" date="2020-09" db="EMBL/GenBank/DDBJ databases">
        <title>De no assembly of potato wild relative species, Solanum commersonii.</title>
        <authorList>
            <person name="Cho K."/>
        </authorList>
    </citation>
    <scope>NUCLEOTIDE SEQUENCE [LARGE SCALE GENOMIC DNA]</scope>
    <source>
        <strain evidence="1">LZ3.2</strain>
        <tissue evidence="1">Leaf</tissue>
    </source>
</reference>
<sequence>MFWSFRCYEMGTRLNFSCHMVQSLGIAIALARDRDRGNLGVDIVGHHNCEVYNEEVKGVICRIHRGRATGPDEILVKFERAYSFLSLPLVLLATDEVCPVDTGFIQGLMNNNMTSEIPLSEQSLTLSVNPLVLNQQRTIAELWKPDWWEINFRRQVNDWEITRVAEFLNNIGQFKGTQEGEDELWWKGRDKGIFRCVFCGEQAETVRYLFLHCKFTDQLWRLFLNLNGFSWSMPGKVIEALQSWEEAGVRARSRSRLRFIPASIWWTIWKERNARSFESIENSIEQIKLNCILILCFWCNQIWSNDPVSIIDVLRLIIDTGS</sequence>
<evidence type="ECO:0000313" key="2">
    <source>
        <dbReference type="Proteomes" id="UP000824120"/>
    </source>
</evidence>
<dbReference type="AlphaFoldDB" id="A0A9J6A856"/>
<dbReference type="OrthoDB" id="1937542at2759"/>
<accession>A0A9J6A856</accession>
<dbReference type="Proteomes" id="UP000824120">
    <property type="component" value="Chromosome 2"/>
</dbReference>
<evidence type="ECO:0008006" key="3">
    <source>
        <dbReference type="Google" id="ProtNLM"/>
    </source>
</evidence>
<comment type="caution">
    <text evidence="1">The sequence shown here is derived from an EMBL/GenBank/DDBJ whole genome shotgun (WGS) entry which is preliminary data.</text>
</comment>
<gene>
    <name evidence="1" type="ORF">H5410_005409</name>
</gene>
<proteinExistence type="predicted"/>
<organism evidence="1 2">
    <name type="scientific">Solanum commersonii</name>
    <name type="common">Commerson's wild potato</name>
    <name type="synonym">Commerson's nightshade</name>
    <dbReference type="NCBI Taxonomy" id="4109"/>
    <lineage>
        <taxon>Eukaryota</taxon>
        <taxon>Viridiplantae</taxon>
        <taxon>Streptophyta</taxon>
        <taxon>Embryophyta</taxon>
        <taxon>Tracheophyta</taxon>
        <taxon>Spermatophyta</taxon>
        <taxon>Magnoliopsida</taxon>
        <taxon>eudicotyledons</taxon>
        <taxon>Gunneridae</taxon>
        <taxon>Pentapetalae</taxon>
        <taxon>asterids</taxon>
        <taxon>lamiids</taxon>
        <taxon>Solanales</taxon>
        <taxon>Solanaceae</taxon>
        <taxon>Solanoideae</taxon>
        <taxon>Solaneae</taxon>
        <taxon>Solanum</taxon>
    </lineage>
</organism>
<keyword evidence="2" id="KW-1185">Reference proteome</keyword>
<evidence type="ECO:0000313" key="1">
    <source>
        <dbReference type="EMBL" id="KAG5620191.1"/>
    </source>
</evidence>
<protein>
    <recommendedName>
        <fullName evidence="3">Reverse transcriptase zinc-binding domain-containing protein</fullName>
    </recommendedName>
</protein>
<dbReference type="EMBL" id="JACXVP010000002">
    <property type="protein sequence ID" value="KAG5620191.1"/>
    <property type="molecule type" value="Genomic_DNA"/>
</dbReference>
<name>A0A9J6A856_SOLCO</name>